<accession>A0A4Q4N9E0</accession>
<proteinExistence type="predicted"/>
<dbReference type="PANTHER" id="PTHR35910:SF1">
    <property type="entry name" value="2EXR DOMAIN-CONTAINING PROTEIN"/>
    <property type="match status" value="1"/>
</dbReference>
<dbReference type="Proteomes" id="UP000291422">
    <property type="component" value="Unassembled WGS sequence"/>
</dbReference>
<name>A0A4Q4N9E0_ALTAL</name>
<organism evidence="3 4">
    <name type="scientific">Alternaria alternata</name>
    <name type="common">Alternaria rot fungus</name>
    <name type="synonym">Torula alternata</name>
    <dbReference type="NCBI Taxonomy" id="5599"/>
    <lineage>
        <taxon>Eukaryota</taxon>
        <taxon>Fungi</taxon>
        <taxon>Dikarya</taxon>
        <taxon>Ascomycota</taxon>
        <taxon>Pezizomycotina</taxon>
        <taxon>Dothideomycetes</taxon>
        <taxon>Pleosporomycetidae</taxon>
        <taxon>Pleosporales</taxon>
        <taxon>Pleosporineae</taxon>
        <taxon>Pleosporaceae</taxon>
        <taxon>Alternaria</taxon>
        <taxon>Alternaria sect. Alternaria</taxon>
        <taxon>Alternaria alternata complex</taxon>
    </lineage>
</organism>
<dbReference type="InterPro" id="IPR045518">
    <property type="entry name" value="2EXR"/>
</dbReference>
<evidence type="ECO:0000256" key="1">
    <source>
        <dbReference type="SAM" id="MobiDB-lite"/>
    </source>
</evidence>
<dbReference type="VEuPathDB" id="FungiDB:CC77DRAFT_987358"/>
<reference evidence="4" key="1">
    <citation type="journal article" date="2019" name="bioRxiv">
        <title>Genomics, evolutionary history and diagnostics of the Alternaria alternata species group including apple and Asian pear pathotypes.</title>
        <authorList>
            <person name="Armitage A.D."/>
            <person name="Cockerton H.M."/>
            <person name="Sreenivasaprasad S."/>
            <person name="Woodhall J.W."/>
            <person name="Lane C.R."/>
            <person name="Harrison R.J."/>
            <person name="Clarkson J.P."/>
        </authorList>
    </citation>
    <scope>NUCLEOTIDE SEQUENCE [LARGE SCALE GENOMIC DNA]</scope>
    <source>
        <strain evidence="4">FERA 1177</strain>
    </source>
</reference>
<protein>
    <recommendedName>
        <fullName evidence="2">2EXR domain-containing protein</fullName>
    </recommendedName>
</protein>
<feature type="domain" description="2EXR" evidence="2">
    <location>
        <begin position="5"/>
        <end position="76"/>
    </location>
</feature>
<dbReference type="AlphaFoldDB" id="A0A4Q4N9E0"/>
<feature type="region of interest" description="Disordered" evidence="1">
    <location>
        <begin position="97"/>
        <end position="132"/>
    </location>
</feature>
<dbReference type="EMBL" id="PDXD01000026">
    <property type="protein sequence ID" value="RYN72347.1"/>
    <property type="molecule type" value="Genomic_DNA"/>
</dbReference>
<sequence>MTSTFHPFPRLPLELQRQIWRCTVEPRTVEVRVEHWKPDRDPFLISSTPVPGPLQCCRVARDELQRLYQQAFFDIGTQRNTERRMYATYWYGIGVESPPSPSRPSHLSSSEFRVNRHHRRNSEPTMVDRRPFDLPEEHRPQGLYLIDKLDVTGIYGPSIERRYVWLNFDIDMVDIGNSYLSAFKPIASKIKRLKFERENSNEAWFNTEKRELKDFKNVEEIHVVCADGFDQWAFSMYDISWPCADDKILFLDPSEGQVANGMEFEGVCRQMLLDRRLELTGVAWHTSDEESDS</sequence>
<gene>
    <name evidence="3" type="ORF">AA0117_g8655</name>
</gene>
<evidence type="ECO:0000259" key="2">
    <source>
        <dbReference type="Pfam" id="PF20150"/>
    </source>
</evidence>
<dbReference type="PANTHER" id="PTHR35910">
    <property type="entry name" value="2EXR DOMAIN-CONTAINING PROTEIN"/>
    <property type="match status" value="1"/>
</dbReference>
<comment type="caution">
    <text evidence="3">The sequence shown here is derived from an EMBL/GenBank/DDBJ whole genome shotgun (WGS) entry which is preliminary data.</text>
</comment>
<evidence type="ECO:0000313" key="3">
    <source>
        <dbReference type="EMBL" id="RYN72347.1"/>
    </source>
</evidence>
<dbReference type="Pfam" id="PF20150">
    <property type="entry name" value="2EXR"/>
    <property type="match status" value="1"/>
</dbReference>
<evidence type="ECO:0000313" key="4">
    <source>
        <dbReference type="Proteomes" id="UP000291422"/>
    </source>
</evidence>